<organism evidence="2">
    <name type="scientific">Skeletonema marinoi</name>
    <dbReference type="NCBI Taxonomy" id="267567"/>
    <lineage>
        <taxon>Eukaryota</taxon>
        <taxon>Sar</taxon>
        <taxon>Stramenopiles</taxon>
        <taxon>Ochrophyta</taxon>
        <taxon>Bacillariophyta</taxon>
        <taxon>Coscinodiscophyceae</taxon>
        <taxon>Thalassiosirophycidae</taxon>
        <taxon>Thalassiosirales</taxon>
        <taxon>Skeletonemataceae</taxon>
        <taxon>Skeletonema</taxon>
        <taxon>Skeletonema marinoi-dohrnii complex</taxon>
    </lineage>
</organism>
<proteinExistence type="predicted"/>
<feature type="compositionally biased region" description="Basic and acidic residues" evidence="1">
    <location>
        <begin position="1"/>
        <end position="12"/>
    </location>
</feature>
<dbReference type="AlphaFoldDB" id="A0A7S2LG28"/>
<sequence length="304" mass="33505">MKRFFQRKESAKDTSNNGRSSNDASFIPAAAAASSSATTQSADVSMPSRKQRMQLLKSIIHHADAVQKQFLVPKQGQKDNKQSKSNNLFGNDDSAEVNNKCYQRWHEILQDGLVPLSVRALNLLEKTDPTVAVQNGEDEEEAYFATLEGMEQEIQVMAILARAAALNDIDHDIEEEGGSNVNDFVQGGHNEMEQINCSMKCIAMLLFHVVLESSSVGSSESESDNSASSEPINKTVPGYDGRVRHVMKLACVDLLSRAIVSSVEAYDQRNAEAKANENEDQTQQSRNFDFGDNWNVKKIKSATG</sequence>
<feature type="compositionally biased region" description="Low complexity" evidence="1">
    <location>
        <begin position="29"/>
        <end position="42"/>
    </location>
</feature>
<dbReference type="EMBL" id="HBGZ01016559">
    <property type="protein sequence ID" value="CAD9605399.1"/>
    <property type="molecule type" value="Transcribed_RNA"/>
</dbReference>
<feature type="region of interest" description="Disordered" evidence="1">
    <location>
        <begin position="1"/>
        <end position="47"/>
    </location>
</feature>
<evidence type="ECO:0000313" key="2">
    <source>
        <dbReference type="EMBL" id="CAD9605399.1"/>
    </source>
</evidence>
<feature type="region of interest" description="Disordered" evidence="1">
    <location>
        <begin position="71"/>
        <end position="93"/>
    </location>
</feature>
<protein>
    <submittedName>
        <fullName evidence="2">Uncharacterized protein</fullName>
    </submittedName>
</protein>
<feature type="region of interest" description="Disordered" evidence="1">
    <location>
        <begin position="217"/>
        <end position="237"/>
    </location>
</feature>
<accession>A0A7S2LG28</accession>
<feature type="compositionally biased region" description="Polar residues" evidence="1">
    <location>
        <begin position="13"/>
        <end position="24"/>
    </location>
</feature>
<evidence type="ECO:0000256" key="1">
    <source>
        <dbReference type="SAM" id="MobiDB-lite"/>
    </source>
</evidence>
<gene>
    <name evidence="2" type="ORF">SMAR0320_LOCUS11843</name>
</gene>
<reference evidence="2" key="1">
    <citation type="submission" date="2021-01" db="EMBL/GenBank/DDBJ databases">
        <authorList>
            <person name="Corre E."/>
            <person name="Pelletier E."/>
            <person name="Niang G."/>
            <person name="Scheremetjew M."/>
            <person name="Finn R."/>
            <person name="Kale V."/>
            <person name="Holt S."/>
            <person name="Cochrane G."/>
            <person name="Meng A."/>
            <person name="Brown T."/>
            <person name="Cohen L."/>
        </authorList>
    </citation>
    <scope>NUCLEOTIDE SEQUENCE</scope>
    <source>
        <strain evidence="2">SM1012Den-03</strain>
    </source>
</reference>
<name>A0A7S2LG28_9STRA</name>
<feature type="compositionally biased region" description="Low complexity" evidence="1">
    <location>
        <begin position="217"/>
        <end position="230"/>
    </location>
</feature>